<keyword evidence="1" id="KW-0614">Plasmid</keyword>
<evidence type="ECO:0000313" key="2">
    <source>
        <dbReference type="Proteomes" id="UP000464330"/>
    </source>
</evidence>
<dbReference type="Proteomes" id="UP000464330">
    <property type="component" value="Plasmid unnamed2"/>
</dbReference>
<sequence length="186" mass="21591">MKVFKTAVLLIAIVLMIGLWAWMQRSDQSISETEQLRQTIQDQQDQISYMERLVKQKSEVQAESSNRRIEEAVRIFVQALYNVNKETISQRSASAEKVLTAELHKKYFPAEQENGEHLLFEHSLGDVRIYIKEEGENASAIAVFEQTVKTLATKQKDKYRVAIEVFLQNNDEWKINKFNQLATQPL</sequence>
<gene>
    <name evidence="1" type="ORF">ERICV_05161</name>
</gene>
<dbReference type="EMBL" id="CP019720">
    <property type="protein sequence ID" value="QHZ54145.1"/>
    <property type="molecule type" value="Genomic_DNA"/>
</dbReference>
<evidence type="ECO:0000313" key="1">
    <source>
        <dbReference type="EMBL" id="QHZ54145.1"/>
    </source>
</evidence>
<name>A0A6C0QZI2_9BACL</name>
<proteinExistence type="predicted"/>
<geneLocation type="plasmid" evidence="1 2">
    <name>unnamed2</name>
</geneLocation>
<reference evidence="1 2" key="1">
    <citation type="journal article" date="2020" name="Int. J. Med. Microbiol.">
        <title>Discovery of Paenibacillus larvae ERIC V: Phenotypic and genomic comparison to genotypes ERIC I-IV reveal different inventories of virulence factors which correlate with epidemiological prevalences of American Foulbrood.</title>
        <authorList>
            <person name="Beims H."/>
            <person name="Bunk B."/>
            <person name="Erler S."/>
            <person name="Mohr K.I."/>
            <person name="Sproer C."/>
            <person name="Pradella S."/>
            <person name="Gunther G."/>
            <person name="Rohde M."/>
            <person name="von der Ohe W."/>
            <person name="Steinert M."/>
        </authorList>
    </citation>
    <scope>NUCLEOTIDE SEQUENCE [LARGE SCALE GENOMIC DNA]</scope>
    <source>
        <strain evidence="1">Eric_V</strain>
        <plasmid evidence="1">unnamed2</plasmid>
    </source>
</reference>
<dbReference type="AlphaFoldDB" id="A0A6C0QZI2"/>
<accession>A0A6C0QZI2</accession>
<dbReference type="RefSeq" id="WP_172424015.1">
    <property type="nucleotide sequence ID" value="NZ_CP019720.1"/>
</dbReference>
<organism evidence="1 2">
    <name type="scientific">Paenibacillus larvae subsp. larvae</name>
    <dbReference type="NCBI Taxonomy" id="147375"/>
    <lineage>
        <taxon>Bacteria</taxon>
        <taxon>Bacillati</taxon>
        <taxon>Bacillota</taxon>
        <taxon>Bacilli</taxon>
        <taxon>Bacillales</taxon>
        <taxon>Paenibacillaceae</taxon>
        <taxon>Paenibacillus</taxon>
    </lineage>
</organism>
<protein>
    <submittedName>
        <fullName evidence="1">Uncharacterized protein</fullName>
    </submittedName>
</protein>